<reference evidence="2 3" key="1">
    <citation type="journal article" date="2010" name="Nature">
        <title>The Ectocarpus genome and the independent evolution of multicellularity in brown algae.</title>
        <authorList>
            <person name="Cock J.M."/>
            <person name="Sterck L."/>
            <person name="Rouze P."/>
            <person name="Scornet D."/>
            <person name="Allen A.E."/>
            <person name="Amoutzias G."/>
            <person name="Anthouard V."/>
            <person name="Artiguenave F."/>
            <person name="Aury J.M."/>
            <person name="Badger J.H."/>
            <person name="Beszteri B."/>
            <person name="Billiau K."/>
            <person name="Bonnet E."/>
            <person name="Bothwell J.H."/>
            <person name="Bowler C."/>
            <person name="Boyen C."/>
            <person name="Brownlee C."/>
            <person name="Carrano C.J."/>
            <person name="Charrier B."/>
            <person name="Cho G.Y."/>
            <person name="Coelho S.M."/>
            <person name="Collen J."/>
            <person name="Corre E."/>
            <person name="Da Silva C."/>
            <person name="Delage L."/>
            <person name="Delaroque N."/>
            <person name="Dittami S.M."/>
            <person name="Doulbeau S."/>
            <person name="Elias M."/>
            <person name="Farnham G."/>
            <person name="Gachon C.M."/>
            <person name="Gschloessl B."/>
            <person name="Heesch S."/>
            <person name="Jabbari K."/>
            <person name="Jubin C."/>
            <person name="Kawai H."/>
            <person name="Kimura K."/>
            <person name="Kloareg B."/>
            <person name="Kupper F.C."/>
            <person name="Lang D."/>
            <person name="Le Bail A."/>
            <person name="Leblanc C."/>
            <person name="Lerouge P."/>
            <person name="Lohr M."/>
            <person name="Lopez P.J."/>
            <person name="Martens C."/>
            <person name="Maumus F."/>
            <person name="Michel G."/>
            <person name="Miranda-Saavedra D."/>
            <person name="Morales J."/>
            <person name="Moreau H."/>
            <person name="Motomura T."/>
            <person name="Nagasato C."/>
            <person name="Napoli C.A."/>
            <person name="Nelson D.R."/>
            <person name="Nyvall-Collen P."/>
            <person name="Peters A.F."/>
            <person name="Pommier C."/>
            <person name="Potin P."/>
            <person name="Poulain J."/>
            <person name="Quesneville H."/>
            <person name="Read B."/>
            <person name="Rensing S.A."/>
            <person name="Ritter A."/>
            <person name="Rousvoal S."/>
            <person name="Samanta M."/>
            <person name="Samson G."/>
            <person name="Schroeder D.C."/>
            <person name="Segurens B."/>
            <person name="Strittmatter M."/>
            <person name="Tonon T."/>
            <person name="Tregear J.W."/>
            <person name="Valentin K."/>
            <person name="von Dassow P."/>
            <person name="Yamagishi T."/>
            <person name="Van de Peer Y."/>
            <person name="Wincker P."/>
        </authorList>
    </citation>
    <scope>NUCLEOTIDE SEQUENCE [LARGE SCALE GENOMIC DNA]</scope>
    <source>
        <strain evidence="3">Ec32 / CCAP1310/4</strain>
    </source>
</reference>
<dbReference type="InterPro" id="IPR032151">
    <property type="entry name" value="CFAP61_N"/>
</dbReference>
<name>D7FYQ8_ECTSI</name>
<accession>D7FYQ8</accession>
<dbReference type="InterPro" id="IPR027417">
    <property type="entry name" value="P-loop_NTPase"/>
</dbReference>
<dbReference type="Gene3D" id="3.40.50.300">
    <property type="entry name" value="P-loop containing nucleotide triphosphate hydrolases"/>
    <property type="match status" value="1"/>
</dbReference>
<gene>
    <name evidence="2" type="ORF">Esi_0349_0003</name>
</gene>
<feature type="domain" description="Cilia- and flagella-associated protein 61 N-terminal" evidence="1">
    <location>
        <begin position="73"/>
        <end position="337"/>
    </location>
</feature>
<dbReference type="EMBL" id="FN649760">
    <property type="protein sequence ID" value="CBJ32585.1"/>
    <property type="molecule type" value="Genomic_DNA"/>
</dbReference>
<evidence type="ECO:0000259" key="1">
    <source>
        <dbReference type="Pfam" id="PF16092"/>
    </source>
</evidence>
<dbReference type="SUPFAM" id="SSF52540">
    <property type="entry name" value="P-loop containing nucleoside triphosphate hydrolases"/>
    <property type="match status" value="1"/>
</dbReference>
<dbReference type="InterPro" id="IPR038884">
    <property type="entry name" value="CFAP61"/>
</dbReference>
<protein>
    <recommendedName>
        <fullName evidence="1">Cilia- and flagella-associated protein 61 N-terminal domain-containing protein</fullName>
    </recommendedName>
</protein>
<dbReference type="OrthoDB" id="439792at2759"/>
<dbReference type="PANTHER" id="PTHR21178">
    <property type="entry name" value="CILIA- AND FLAGELLA-ASSOCIATED PROTEIN 61"/>
    <property type="match status" value="1"/>
</dbReference>
<evidence type="ECO:0000313" key="2">
    <source>
        <dbReference type="EMBL" id="CBJ32585.1"/>
    </source>
</evidence>
<sequence length="452" mass="47644">MGIVVRRAEPGDQRGLTTLVGKAGGPSMFRKLFGSYNFGQMIETSYLSVSALSTLDPNPAGGGDVHLPGNRQQQHPEFLVGFAILSDSPRAGISEDWLEWFSETHAPADAEVTMTNTLWMDFAVAVSAARASGVVSGVAVGREEEGDNNAAARRGEEAEEEEAAGILEDIVRTVFNTLPEIDYLVISLPGDTSTGGKGSKKGAGTASIPTPAYLLRAFEVLSRHADASPNNLDEAYGTPRLLLCDRMAFLPTLAIRPACVEDHDDLMPVFAAQSDLLSATYGEFFLADMIELQDNENKALAALVQGRTCGLLATSSDLELGLLQSCFQLDDYEHLVKASEAPRVLILGPPGAGKTTLAVAMAAKYGSVLVSVDAEAKAAADAGSEQGERALKLLDAGEVLPSEMVLSLVATKLASRECQKSGWVLEGVGTAATGVDELEEAIVMATEVLVIA</sequence>
<dbReference type="Pfam" id="PF16092">
    <property type="entry name" value="CFAP61_N"/>
    <property type="match status" value="1"/>
</dbReference>
<dbReference type="STRING" id="2880.D7FYQ8"/>
<dbReference type="AlphaFoldDB" id="D7FYQ8"/>
<dbReference type="PANTHER" id="PTHR21178:SF8">
    <property type="entry name" value="CILIA- AND FLAGELLA-ASSOCIATED PROTEIN 61"/>
    <property type="match status" value="1"/>
</dbReference>
<organism evidence="2 3">
    <name type="scientific">Ectocarpus siliculosus</name>
    <name type="common">Brown alga</name>
    <name type="synonym">Conferva siliculosa</name>
    <dbReference type="NCBI Taxonomy" id="2880"/>
    <lineage>
        <taxon>Eukaryota</taxon>
        <taxon>Sar</taxon>
        <taxon>Stramenopiles</taxon>
        <taxon>Ochrophyta</taxon>
        <taxon>PX clade</taxon>
        <taxon>Phaeophyceae</taxon>
        <taxon>Ectocarpales</taxon>
        <taxon>Ectocarpaceae</taxon>
        <taxon>Ectocarpus</taxon>
    </lineage>
</organism>
<dbReference type="InParanoid" id="D7FYQ8"/>
<keyword evidence="3" id="KW-1185">Reference proteome</keyword>
<proteinExistence type="predicted"/>
<dbReference type="eggNOG" id="KOG3078">
    <property type="taxonomic scope" value="Eukaryota"/>
</dbReference>
<dbReference type="Pfam" id="PF00406">
    <property type="entry name" value="ADK"/>
    <property type="match status" value="1"/>
</dbReference>
<evidence type="ECO:0000313" key="3">
    <source>
        <dbReference type="Proteomes" id="UP000002630"/>
    </source>
</evidence>
<dbReference type="Proteomes" id="UP000002630">
    <property type="component" value="Unassembled WGS sequence"/>
</dbReference>